<proteinExistence type="predicted"/>
<dbReference type="InterPro" id="IPR010998">
    <property type="entry name" value="Integrase_recombinase_N"/>
</dbReference>
<dbReference type="InterPro" id="IPR004107">
    <property type="entry name" value="Integrase_SAM-like_N"/>
</dbReference>
<evidence type="ECO:0000256" key="3">
    <source>
        <dbReference type="PROSITE-ProRule" id="PRU01248"/>
    </source>
</evidence>
<keyword evidence="2 3" id="KW-0238">DNA-binding</keyword>
<evidence type="ECO:0000256" key="1">
    <source>
        <dbReference type="ARBA" id="ARBA00022908"/>
    </source>
</evidence>
<evidence type="ECO:0000259" key="4">
    <source>
        <dbReference type="PROSITE" id="PS51900"/>
    </source>
</evidence>
<keyword evidence="6" id="KW-1185">Reference proteome</keyword>
<dbReference type="Gene3D" id="1.10.150.130">
    <property type="match status" value="1"/>
</dbReference>
<reference evidence="5 6" key="1">
    <citation type="submission" date="2021-08" db="EMBL/GenBank/DDBJ databases">
        <title>Devosia salina sp. nov., isolated from the South China Sea sediment.</title>
        <authorList>
            <person name="Zhou Z."/>
        </authorList>
    </citation>
    <scope>NUCLEOTIDE SEQUENCE [LARGE SCALE GENOMIC DNA]</scope>
    <source>
        <strain evidence="5 6">SCS-3</strain>
    </source>
</reference>
<organism evidence="5 6">
    <name type="scientific">Devosia salina</name>
    <dbReference type="NCBI Taxonomy" id="2860336"/>
    <lineage>
        <taxon>Bacteria</taxon>
        <taxon>Pseudomonadati</taxon>
        <taxon>Pseudomonadota</taxon>
        <taxon>Alphaproteobacteria</taxon>
        <taxon>Hyphomicrobiales</taxon>
        <taxon>Devosiaceae</taxon>
        <taxon>Devosia</taxon>
    </lineage>
</organism>
<gene>
    <name evidence="5" type="ORF">K1X15_10490</name>
</gene>
<protein>
    <submittedName>
        <fullName evidence="5">Site-specific integrase</fullName>
    </submittedName>
</protein>
<accession>A0ABX8WEF5</accession>
<evidence type="ECO:0000313" key="6">
    <source>
        <dbReference type="Proteomes" id="UP000825799"/>
    </source>
</evidence>
<dbReference type="Pfam" id="PF02899">
    <property type="entry name" value="Phage_int_SAM_1"/>
    <property type="match status" value="1"/>
</dbReference>
<evidence type="ECO:0000313" key="5">
    <source>
        <dbReference type="EMBL" id="QYO75097.1"/>
    </source>
</evidence>
<dbReference type="RefSeq" id="WP_220303561.1">
    <property type="nucleotide sequence ID" value="NZ_CP080590.1"/>
</dbReference>
<dbReference type="InterPro" id="IPR044068">
    <property type="entry name" value="CB"/>
</dbReference>
<dbReference type="Proteomes" id="UP000825799">
    <property type="component" value="Chromosome"/>
</dbReference>
<sequence>MTAPAPCPVAEAHEQDKNGYDWRSALEDLRGAYADTTIHGYARDFALFITWCNEQECCPLPASPQTVARYLDANIATLRATTLVRRLAAIVRVHRLLELENPADSERVRMARRRIQRHRPNRPRQALGVDRPLRDSAATPCAWAPLRLCSATVMMCCA</sequence>
<dbReference type="SUPFAM" id="SSF47823">
    <property type="entry name" value="lambda integrase-like, N-terminal domain"/>
    <property type="match status" value="1"/>
</dbReference>
<evidence type="ECO:0000256" key="2">
    <source>
        <dbReference type="ARBA" id="ARBA00023125"/>
    </source>
</evidence>
<name>A0ABX8WEF5_9HYPH</name>
<feature type="domain" description="Core-binding (CB)" evidence="4">
    <location>
        <begin position="24"/>
        <end position="98"/>
    </location>
</feature>
<keyword evidence="1" id="KW-0229">DNA integration</keyword>
<dbReference type="EMBL" id="CP080590">
    <property type="protein sequence ID" value="QYO75097.1"/>
    <property type="molecule type" value="Genomic_DNA"/>
</dbReference>
<dbReference type="PROSITE" id="PS51900">
    <property type="entry name" value="CB"/>
    <property type="match status" value="1"/>
</dbReference>